<reference evidence="1 2" key="1">
    <citation type="journal article" date="2016" name="Nat. Commun.">
        <title>Thousands of microbial genomes shed light on interconnected biogeochemical processes in an aquifer system.</title>
        <authorList>
            <person name="Anantharaman K."/>
            <person name="Brown C.T."/>
            <person name="Hug L.A."/>
            <person name="Sharon I."/>
            <person name="Castelle C.J."/>
            <person name="Probst A.J."/>
            <person name="Thomas B.C."/>
            <person name="Singh A."/>
            <person name="Wilkins M.J."/>
            <person name="Karaoz U."/>
            <person name="Brodie E.L."/>
            <person name="Williams K.H."/>
            <person name="Hubbard S.S."/>
            <person name="Banfield J.F."/>
        </authorList>
    </citation>
    <scope>NUCLEOTIDE SEQUENCE [LARGE SCALE GENOMIC DNA]</scope>
</reference>
<protein>
    <submittedName>
        <fullName evidence="1">Uncharacterized protein</fullName>
    </submittedName>
</protein>
<dbReference type="AlphaFoldDB" id="A0A1F7GSM4"/>
<proteinExistence type="predicted"/>
<accession>A0A1F7GSM4</accession>
<evidence type="ECO:0000313" key="1">
    <source>
        <dbReference type="EMBL" id="OGK21422.1"/>
    </source>
</evidence>
<evidence type="ECO:0000313" key="2">
    <source>
        <dbReference type="Proteomes" id="UP000177026"/>
    </source>
</evidence>
<name>A0A1F7GSM4_9BACT</name>
<gene>
    <name evidence="1" type="ORF">A2866_01190</name>
</gene>
<comment type="caution">
    <text evidence="1">The sequence shown here is derived from an EMBL/GenBank/DDBJ whole genome shotgun (WGS) entry which is preliminary data.</text>
</comment>
<organism evidence="1 2">
    <name type="scientific">Candidatus Roizmanbacteria bacterium RIFCSPHIGHO2_01_FULL_39_8</name>
    <dbReference type="NCBI Taxonomy" id="1802033"/>
    <lineage>
        <taxon>Bacteria</taxon>
        <taxon>Candidatus Roizmaniibacteriota</taxon>
    </lineage>
</organism>
<dbReference type="EMBL" id="MFZI01000018">
    <property type="protein sequence ID" value="OGK21422.1"/>
    <property type="molecule type" value="Genomic_DNA"/>
</dbReference>
<sequence>MVKAETHQTPNYRGIEQINRLEVPRYTHQTYSSTEGLHQEPCPYNGRLMSHFGPNEGPMLFTPDDLDFDVICSLPATKEKSYRGVVKMKVERTGNNYNRILPP</sequence>
<dbReference type="Proteomes" id="UP000177026">
    <property type="component" value="Unassembled WGS sequence"/>
</dbReference>